<protein>
    <submittedName>
        <fullName evidence="1">Uncharacterized protein</fullName>
    </submittedName>
</protein>
<name>A0ABX0CKG8_9NOCA</name>
<organism evidence="1 2">
    <name type="scientific">Nocardia cyriacigeorgica</name>
    <dbReference type="NCBI Taxonomy" id="135487"/>
    <lineage>
        <taxon>Bacteria</taxon>
        <taxon>Bacillati</taxon>
        <taxon>Actinomycetota</taxon>
        <taxon>Actinomycetes</taxon>
        <taxon>Mycobacteriales</taxon>
        <taxon>Nocardiaceae</taxon>
        <taxon>Nocardia</taxon>
    </lineage>
</organism>
<accession>A0ABX0CKG8</accession>
<dbReference type="Proteomes" id="UP000470876">
    <property type="component" value="Unassembled WGS sequence"/>
</dbReference>
<gene>
    <name evidence="1" type="ORF">GV794_13435</name>
</gene>
<sequence>MRSQPTALGWIDPEITTAPEWDAAQMQRLARRLGFVLEWGREGSCLPLAEQVRAADVDAVIIPAPHHLDPLTLDAIMHLCDVETVCPRLSFARWTVIGSAW</sequence>
<comment type="caution">
    <text evidence="1">The sequence shown here is derived from an EMBL/GenBank/DDBJ whole genome shotgun (WGS) entry which is preliminary data.</text>
</comment>
<reference evidence="1 2" key="1">
    <citation type="submission" date="2020-01" db="EMBL/GenBank/DDBJ databases">
        <title>Genetics and antimicrobial susceptibilities of Nocardia species isolated from the soil; a comparison with species isolated from humans.</title>
        <authorList>
            <person name="Carrasco G."/>
            <person name="Monzon S."/>
            <person name="Sansegundo M."/>
            <person name="Garcia E."/>
            <person name="Garrido N."/>
            <person name="Medina M.J."/>
            <person name="Villalon P."/>
            <person name="Ramirez-Arocha A.C."/>
            <person name="Jimenez P."/>
            <person name="Cuesta I."/>
            <person name="Valdezate S."/>
        </authorList>
    </citation>
    <scope>NUCLEOTIDE SEQUENCE [LARGE SCALE GENOMIC DNA]</scope>
    <source>
        <strain evidence="1 2">CNM20110649</strain>
    </source>
</reference>
<proteinExistence type="predicted"/>
<dbReference type="RefSeq" id="WP_163955895.1">
    <property type="nucleotide sequence ID" value="NZ_JAAGUX010000020.1"/>
</dbReference>
<dbReference type="EMBL" id="JAAGUX010000020">
    <property type="protein sequence ID" value="NEW56649.1"/>
    <property type="molecule type" value="Genomic_DNA"/>
</dbReference>
<evidence type="ECO:0000313" key="2">
    <source>
        <dbReference type="Proteomes" id="UP000470876"/>
    </source>
</evidence>
<evidence type="ECO:0000313" key="1">
    <source>
        <dbReference type="EMBL" id="NEW56649.1"/>
    </source>
</evidence>
<keyword evidence="2" id="KW-1185">Reference proteome</keyword>